<keyword evidence="4" id="KW-0547">Nucleotide-binding</keyword>
<evidence type="ECO:0000313" key="8">
    <source>
        <dbReference type="Proteomes" id="UP001299283"/>
    </source>
</evidence>
<sequence>MDDRNAEQLLYIDATLAEMIQLASRGRQAYIADIAVARACQYNIIRLAADLERLGEEWITARPGIPWRLIKGMRNRIAHNYWTVDDDVVWAVVDQHAPDLRTVLADEIEIARSQLDAQNDESKPG</sequence>
<dbReference type="RefSeq" id="WP_225397772.1">
    <property type="nucleotide sequence ID" value="NZ_JAYJJQ010000030.1"/>
</dbReference>
<name>A0ABU5Z2I5_9MYCO</name>
<evidence type="ECO:0000256" key="3">
    <source>
        <dbReference type="ARBA" id="ARBA00022722"/>
    </source>
</evidence>
<organism evidence="7 8">
    <name type="scientific">[Mycobacterium] vasticus</name>
    <dbReference type="NCBI Taxonomy" id="2875777"/>
    <lineage>
        <taxon>Bacteria</taxon>
        <taxon>Bacillati</taxon>
        <taxon>Actinomycetota</taxon>
        <taxon>Actinomycetes</taxon>
        <taxon>Mycobacteriales</taxon>
        <taxon>Mycobacteriaceae</taxon>
        <taxon>Mycolicibacter</taxon>
    </lineage>
</organism>
<dbReference type="Pfam" id="PF01934">
    <property type="entry name" value="HepT-like"/>
    <property type="match status" value="1"/>
</dbReference>
<evidence type="ECO:0000313" key="7">
    <source>
        <dbReference type="EMBL" id="MEB3071619.1"/>
    </source>
</evidence>
<keyword evidence="2" id="KW-1277">Toxin-antitoxin system</keyword>
<dbReference type="EMBL" id="JAYJJQ010000030">
    <property type="protein sequence ID" value="MEB3071619.1"/>
    <property type="molecule type" value="Genomic_DNA"/>
</dbReference>
<dbReference type="Gene3D" id="1.20.120.580">
    <property type="entry name" value="bsu32300-like"/>
    <property type="match status" value="1"/>
</dbReference>
<comment type="similarity">
    <text evidence="6">Belongs to the HepT RNase toxin family.</text>
</comment>
<evidence type="ECO:0000256" key="1">
    <source>
        <dbReference type="ARBA" id="ARBA00022553"/>
    </source>
</evidence>
<dbReference type="PANTHER" id="PTHR34139">
    <property type="entry name" value="UPF0331 PROTEIN MJ0127"/>
    <property type="match status" value="1"/>
</dbReference>
<reference evidence="7 8" key="1">
    <citation type="submission" date="2023-12" db="EMBL/GenBank/DDBJ databases">
        <title>Description of new species of Mycobacterium terrae complex isolated from sewage at the Sao Paulo Zoological Park Foundation in Brazil.</title>
        <authorList>
            <person name="Romagnoli C.L."/>
            <person name="Conceicao E.C."/>
            <person name="Machado E."/>
            <person name="Barreto L.B.P.F."/>
            <person name="Sharma A."/>
            <person name="Silva N.M."/>
            <person name="Marques L.E."/>
            <person name="Juliana M.A."/>
            <person name="Lourenco M.C.S."/>
            <person name="Digiampietri L.A."/>
            <person name="Suffys P.N."/>
            <person name="Viana-Niero C."/>
        </authorList>
    </citation>
    <scope>NUCLEOTIDE SEQUENCE [LARGE SCALE GENOMIC DNA]</scope>
    <source>
        <strain evidence="7 8">MYC017</strain>
    </source>
</reference>
<keyword evidence="1" id="KW-0597">Phosphoprotein</keyword>
<keyword evidence="3" id="KW-0540">Nuclease</keyword>
<dbReference type="InterPro" id="IPR037038">
    <property type="entry name" value="HepT-like_sf"/>
</dbReference>
<dbReference type="PANTHER" id="PTHR34139:SF1">
    <property type="entry name" value="RNASE MJ1380-RELATED"/>
    <property type="match status" value="1"/>
</dbReference>
<dbReference type="InterPro" id="IPR051813">
    <property type="entry name" value="HepT_RNase_toxin"/>
</dbReference>
<evidence type="ECO:0000256" key="2">
    <source>
        <dbReference type="ARBA" id="ARBA00022649"/>
    </source>
</evidence>
<keyword evidence="8" id="KW-1185">Reference proteome</keyword>
<dbReference type="Proteomes" id="UP001299283">
    <property type="component" value="Unassembled WGS sequence"/>
</dbReference>
<accession>A0ABU5Z2I5</accession>
<evidence type="ECO:0000256" key="4">
    <source>
        <dbReference type="ARBA" id="ARBA00022741"/>
    </source>
</evidence>
<gene>
    <name evidence="7" type="ORF">K5L39_20800</name>
</gene>
<comment type="caution">
    <text evidence="7">The sequence shown here is derived from an EMBL/GenBank/DDBJ whole genome shotgun (WGS) entry which is preliminary data.</text>
</comment>
<evidence type="ECO:0000256" key="6">
    <source>
        <dbReference type="ARBA" id="ARBA00024207"/>
    </source>
</evidence>
<keyword evidence="5" id="KW-0378">Hydrolase</keyword>
<protein>
    <submittedName>
        <fullName evidence="7">HepT-like ribonuclease domain-containing protein</fullName>
    </submittedName>
</protein>
<evidence type="ECO:0000256" key="5">
    <source>
        <dbReference type="ARBA" id="ARBA00022801"/>
    </source>
</evidence>
<dbReference type="InterPro" id="IPR008201">
    <property type="entry name" value="HepT-like"/>
</dbReference>
<proteinExistence type="inferred from homology"/>